<dbReference type="EMBL" id="GBXM01105649">
    <property type="protein sequence ID" value="JAH02928.1"/>
    <property type="molecule type" value="Transcribed_RNA"/>
</dbReference>
<accession>A0A0E9PGG2</accession>
<reference evidence="1" key="2">
    <citation type="journal article" date="2015" name="Fish Shellfish Immunol.">
        <title>Early steps in the European eel (Anguilla anguilla)-Vibrio vulnificus interaction in the gills: Role of the RtxA13 toxin.</title>
        <authorList>
            <person name="Callol A."/>
            <person name="Pajuelo D."/>
            <person name="Ebbesson L."/>
            <person name="Teles M."/>
            <person name="MacKenzie S."/>
            <person name="Amaro C."/>
        </authorList>
    </citation>
    <scope>NUCLEOTIDE SEQUENCE</scope>
</reference>
<organism evidence="1">
    <name type="scientific">Anguilla anguilla</name>
    <name type="common">European freshwater eel</name>
    <name type="synonym">Muraena anguilla</name>
    <dbReference type="NCBI Taxonomy" id="7936"/>
    <lineage>
        <taxon>Eukaryota</taxon>
        <taxon>Metazoa</taxon>
        <taxon>Chordata</taxon>
        <taxon>Craniata</taxon>
        <taxon>Vertebrata</taxon>
        <taxon>Euteleostomi</taxon>
        <taxon>Actinopterygii</taxon>
        <taxon>Neopterygii</taxon>
        <taxon>Teleostei</taxon>
        <taxon>Anguilliformes</taxon>
        <taxon>Anguillidae</taxon>
        <taxon>Anguilla</taxon>
    </lineage>
</organism>
<sequence>MIYAFIIPGKPKTFMISDLLKGIVGYLKEKL</sequence>
<name>A0A0E9PGG2_ANGAN</name>
<proteinExistence type="predicted"/>
<reference evidence="1" key="1">
    <citation type="submission" date="2014-11" db="EMBL/GenBank/DDBJ databases">
        <authorList>
            <person name="Amaro Gonzalez C."/>
        </authorList>
    </citation>
    <scope>NUCLEOTIDE SEQUENCE</scope>
</reference>
<dbReference type="AlphaFoldDB" id="A0A0E9PGG2"/>
<protein>
    <submittedName>
        <fullName evidence="1">Uncharacterized protein</fullName>
    </submittedName>
</protein>
<evidence type="ECO:0000313" key="1">
    <source>
        <dbReference type="EMBL" id="JAH02928.1"/>
    </source>
</evidence>